<dbReference type="GO" id="GO:0004359">
    <property type="term" value="F:glutaminase activity"/>
    <property type="evidence" value="ECO:0007669"/>
    <property type="project" value="RHEA"/>
</dbReference>
<feature type="binding site" evidence="11">
    <location>
        <position position="505"/>
    </location>
    <ligand>
        <name>L-glutamine</name>
        <dbReference type="ChEBI" id="CHEBI:58359"/>
    </ligand>
</feature>
<comment type="catalytic activity">
    <reaction evidence="11">
        <text>UTP + NH4(+) + ATP = CTP + ADP + phosphate + 2 H(+)</text>
        <dbReference type="Rhea" id="RHEA:16597"/>
        <dbReference type="ChEBI" id="CHEBI:15378"/>
        <dbReference type="ChEBI" id="CHEBI:28938"/>
        <dbReference type="ChEBI" id="CHEBI:30616"/>
        <dbReference type="ChEBI" id="CHEBI:37563"/>
        <dbReference type="ChEBI" id="CHEBI:43474"/>
        <dbReference type="ChEBI" id="CHEBI:46398"/>
        <dbReference type="ChEBI" id="CHEBI:456216"/>
    </reaction>
</comment>
<comment type="catalytic activity">
    <reaction evidence="10 11">
        <text>UTP + L-glutamine + ATP + H2O = CTP + L-glutamate + ADP + phosphate + 2 H(+)</text>
        <dbReference type="Rhea" id="RHEA:26426"/>
        <dbReference type="ChEBI" id="CHEBI:15377"/>
        <dbReference type="ChEBI" id="CHEBI:15378"/>
        <dbReference type="ChEBI" id="CHEBI:29985"/>
        <dbReference type="ChEBI" id="CHEBI:30616"/>
        <dbReference type="ChEBI" id="CHEBI:37563"/>
        <dbReference type="ChEBI" id="CHEBI:43474"/>
        <dbReference type="ChEBI" id="CHEBI:46398"/>
        <dbReference type="ChEBI" id="CHEBI:58359"/>
        <dbReference type="ChEBI" id="CHEBI:456216"/>
        <dbReference type="EC" id="6.3.4.2"/>
    </reaction>
</comment>
<feature type="binding site" evidence="11">
    <location>
        <begin position="51"/>
        <end position="56"/>
    </location>
    <ligand>
        <name>ATP</name>
        <dbReference type="ChEBI" id="CHEBI:30616"/>
    </ligand>
</feature>
<comment type="pathway">
    <text evidence="1 11">Pyrimidine metabolism; CTP biosynthesis via de novo pathway; CTP from UDP: step 2/2.</text>
</comment>
<dbReference type="UniPathway" id="UPA00159">
    <property type="reaction ID" value="UER00277"/>
</dbReference>
<dbReference type="InterPro" id="IPR004468">
    <property type="entry name" value="CTP_synthase"/>
</dbReference>
<dbReference type="GO" id="GO:0003883">
    <property type="term" value="F:CTP synthase activity"/>
    <property type="evidence" value="ECO:0007669"/>
    <property type="project" value="UniProtKB-UniRule"/>
</dbReference>
<keyword evidence="15" id="KW-1185">Reference proteome</keyword>
<reference evidence="15" key="1">
    <citation type="submission" date="2017-04" db="EMBL/GenBank/DDBJ databases">
        <authorList>
            <person name="Varghese N."/>
            <person name="Submissions S."/>
        </authorList>
    </citation>
    <scope>NUCLEOTIDE SEQUENCE [LARGE SCALE GENOMIC DNA]</scope>
    <source>
        <strain evidence="15">NIO-1021</strain>
    </source>
</reference>
<feature type="domain" description="Glutamine amidotransferase" evidence="12">
    <location>
        <begin position="340"/>
        <end position="571"/>
    </location>
</feature>
<dbReference type="EMBL" id="FXAC01000001">
    <property type="protein sequence ID" value="SME87995.1"/>
    <property type="molecule type" value="Genomic_DNA"/>
</dbReference>
<keyword evidence="6 11" id="KW-0067">ATP-binding</keyword>
<comment type="miscellaneous">
    <text evidence="11">CTPSs have evolved a hybrid strategy for distinguishing between UTP and CTP. The overlapping regions of the product feedback inhibitory and substrate sites recognize a common feature in both compounds, the triphosphate moiety. To differentiate isosteric substrate and product pyrimidine rings, an additional pocket far from the expected kinase/ligase catalytic site, specifically recognizes the cytosine and ribose portions of the product inhibitor.</text>
</comment>
<dbReference type="InterPro" id="IPR027417">
    <property type="entry name" value="P-loop_NTPase"/>
</dbReference>
<dbReference type="Gene3D" id="3.40.50.880">
    <property type="match status" value="1"/>
</dbReference>
<feature type="binding site" evidence="11">
    <location>
        <begin position="226"/>
        <end position="231"/>
    </location>
    <ligand>
        <name>CTP</name>
        <dbReference type="ChEBI" id="CHEBI:37563"/>
        <note>allosteric inhibitor</note>
    </ligand>
</feature>
<dbReference type="InterPro" id="IPR017926">
    <property type="entry name" value="GATASE"/>
</dbReference>
<evidence type="ECO:0000256" key="3">
    <source>
        <dbReference type="ARBA" id="ARBA00022598"/>
    </source>
</evidence>
<dbReference type="Proteomes" id="UP000192929">
    <property type="component" value="Unassembled WGS sequence"/>
</dbReference>
<dbReference type="NCBIfam" id="TIGR00337">
    <property type="entry name" value="PyrG"/>
    <property type="match status" value="1"/>
</dbReference>
<dbReference type="HAMAP" id="MF_01227">
    <property type="entry name" value="PyrG"/>
    <property type="match status" value="1"/>
</dbReference>
<feature type="binding site" evidence="11">
    <location>
        <position position="393"/>
    </location>
    <ligand>
        <name>L-glutamine</name>
        <dbReference type="ChEBI" id="CHEBI:58359"/>
    </ligand>
</feature>
<feature type="binding site" evidence="11">
    <location>
        <position position="50"/>
    </location>
    <ligand>
        <name>UTP</name>
        <dbReference type="ChEBI" id="CHEBI:46398"/>
    </ligand>
</feature>
<feature type="binding site" evidence="11">
    <location>
        <begin position="186"/>
        <end position="188"/>
    </location>
    <ligand>
        <name>CTP</name>
        <dbReference type="ChEBI" id="CHEBI:37563"/>
        <note>allosteric inhibitor</note>
    </ligand>
</feature>
<evidence type="ECO:0000256" key="8">
    <source>
        <dbReference type="ARBA" id="ARBA00022962"/>
    </source>
</evidence>
<evidence type="ECO:0000256" key="10">
    <source>
        <dbReference type="ARBA" id="ARBA00047781"/>
    </source>
</evidence>
<dbReference type="PANTHER" id="PTHR11550">
    <property type="entry name" value="CTP SYNTHASE"/>
    <property type="match status" value="1"/>
</dbReference>
<dbReference type="InterPro" id="IPR029062">
    <property type="entry name" value="Class_I_gatase-like"/>
</dbReference>
<evidence type="ECO:0000256" key="4">
    <source>
        <dbReference type="ARBA" id="ARBA00022723"/>
    </source>
</evidence>
<comment type="similarity">
    <text evidence="2 11">Belongs to the CTP synthase family.</text>
</comment>
<dbReference type="AlphaFoldDB" id="A0A1X7C0X7"/>
<dbReference type="GO" id="GO:0097268">
    <property type="term" value="C:cytoophidium"/>
    <property type="evidence" value="ECO:0007669"/>
    <property type="project" value="UniProtKB-ARBA"/>
</dbReference>
<feature type="binding site" evidence="11">
    <location>
        <position position="280"/>
    </location>
    <ligand>
        <name>ATP</name>
        <dbReference type="ChEBI" id="CHEBI:30616"/>
    </ligand>
</feature>
<dbReference type="Pfam" id="PF00117">
    <property type="entry name" value="GATase"/>
    <property type="match status" value="1"/>
</dbReference>
<comment type="catalytic activity">
    <reaction evidence="11">
        <text>L-glutamine + H2O = L-glutamate + NH4(+)</text>
        <dbReference type="Rhea" id="RHEA:15889"/>
        <dbReference type="ChEBI" id="CHEBI:15377"/>
        <dbReference type="ChEBI" id="CHEBI:28938"/>
        <dbReference type="ChEBI" id="CHEBI:29985"/>
        <dbReference type="ChEBI" id="CHEBI:58359"/>
    </reaction>
</comment>
<evidence type="ECO:0000256" key="7">
    <source>
        <dbReference type="ARBA" id="ARBA00022842"/>
    </source>
</evidence>
<evidence type="ECO:0000256" key="11">
    <source>
        <dbReference type="HAMAP-Rule" id="MF_01227"/>
    </source>
</evidence>
<dbReference type="CDD" id="cd01746">
    <property type="entry name" value="GATase1_CTP_Synthase"/>
    <property type="match status" value="1"/>
</dbReference>
<evidence type="ECO:0000259" key="13">
    <source>
        <dbReference type="Pfam" id="PF06418"/>
    </source>
</evidence>
<feature type="binding site" evidence="11">
    <location>
        <position position="179"/>
    </location>
    <ligand>
        <name>Mg(2+)</name>
        <dbReference type="ChEBI" id="CHEBI:18420"/>
    </ligand>
</feature>
<feature type="binding site" evidence="11">
    <location>
        <position position="108"/>
    </location>
    <ligand>
        <name>ATP</name>
        <dbReference type="ChEBI" id="CHEBI:30616"/>
    </ligand>
</feature>
<dbReference type="FunFam" id="3.40.50.300:FF:000009">
    <property type="entry name" value="CTP synthase"/>
    <property type="match status" value="1"/>
</dbReference>
<evidence type="ECO:0000313" key="14">
    <source>
        <dbReference type="EMBL" id="SME87995.1"/>
    </source>
</evidence>
<name>A0A1X7C0X7_9MICC</name>
<dbReference type="PANTHER" id="PTHR11550:SF0">
    <property type="entry name" value="CTP SYNTHASE-RELATED"/>
    <property type="match status" value="1"/>
</dbReference>
<comment type="function">
    <text evidence="11">Catalyzes the ATP-dependent amination of UTP to CTP with either L-glutamine or ammonia as the source of nitrogen. Regulates intracellular CTP levels through interactions with the four ribonucleotide triphosphates.</text>
</comment>
<dbReference type="InterPro" id="IPR017456">
    <property type="entry name" value="CTP_synthase_N"/>
</dbReference>
<dbReference type="GO" id="GO:0042802">
    <property type="term" value="F:identical protein binding"/>
    <property type="evidence" value="ECO:0007669"/>
    <property type="project" value="TreeGrafter"/>
</dbReference>
<dbReference type="EC" id="6.3.4.2" evidence="11"/>
<sequence>MTDDPQRPDETRMVGSNPVVNVQDAAHEAGTEKNDGKVTRQIFVTGGVASSLGKGLTASSLGMLLRSRGLSVTMQKLDPYLNVDPGTMNPFQHGEVFVTDDGAETDLDIGHYERFLDENLDASANVTTGQVYSTVIAKERRGEYLGDTVQVIPHITDELKRRMRRRAEDENAPDIIITEIGGTVGDIESQPFIEAARQVRQDVGRRNVFYLHVSLIPFIGPSGELKTKPTQHSVASLRGLGIQPDALVLRCDRDVPDAMLRKIGAACDVDLDAVISCADAPSIYDIPNTLHSQGLDTYILDYLGLDYQDADLRQWSRLLTAVHEPEHHVTVALVGKYIDLPDAYLSVSEALRAGGFANNARVHIKWVASDLCDTPEGAQRELGDVDAVLIPGGFGIRGLEGKLGALRWSREHKVPTLGLCLGLQCMVIEYARDVVGLPNASSTEFDPDTDTPVIATMEEQKQFVEGAGDLGGTMRLGLYPAALAEGSVVAEAYGATEVSERHRHRYEVNNAYRDALSEAGLRISGTSPEGTLVEFVELPREEHPYYVATQAHPELASRPTRPHPLFDGLLKAALERRGVQAKG</sequence>
<evidence type="ECO:0000256" key="9">
    <source>
        <dbReference type="ARBA" id="ARBA00022975"/>
    </source>
</evidence>
<keyword evidence="9 11" id="KW-0665">Pyrimidine biosynthesis</keyword>
<dbReference type="GO" id="GO:0005524">
    <property type="term" value="F:ATP binding"/>
    <property type="evidence" value="ECO:0007669"/>
    <property type="project" value="UniProtKB-KW"/>
</dbReference>
<dbReference type="GO" id="GO:0005829">
    <property type="term" value="C:cytosol"/>
    <property type="evidence" value="ECO:0007669"/>
    <property type="project" value="TreeGrafter"/>
</dbReference>
<protein>
    <recommendedName>
        <fullName evidence="11">CTP synthase</fullName>
        <ecNumber evidence="11">6.3.4.2</ecNumber>
    </recommendedName>
    <alternativeName>
        <fullName evidence="11">Cytidine 5'-triphosphate synthase</fullName>
    </alternativeName>
    <alternativeName>
        <fullName evidence="11">Cytidine triphosphate synthetase</fullName>
        <shortName evidence="11">CTP synthetase</shortName>
        <shortName evidence="11">CTPS</shortName>
    </alternativeName>
    <alternativeName>
        <fullName evidence="11">UTP--ammonia ligase</fullName>
    </alternativeName>
</protein>
<comment type="activity regulation">
    <text evidence="11">Allosterically activated by GTP, when glutamine is the substrate; GTP has no effect on the reaction when ammonia is the substrate. The allosteric effector GTP functions by stabilizing the protein conformation that binds the tetrahedral intermediate(s) formed during glutamine hydrolysis. Inhibited by the product CTP, via allosteric rather than competitive inhibition.</text>
</comment>
<dbReference type="InterPro" id="IPR033828">
    <property type="entry name" value="GATase1_CTP_Synthase"/>
</dbReference>
<evidence type="ECO:0000259" key="12">
    <source>
        <dbReference type="Pfam" id="PF00117"/>
    </source>
</evidence>
<feature type="binding site" evidence="11">
    <location>
        <position position="50"/>
    </location>
    <ligand>
        <name>CTP</name>
        <dbReference type="ChEBI" id="CHEBI:37563"/>
        <note>allosteric inhibitor</note>
    </ligand>
</feature>
<dbReference type="NCBIfam" id="NF003792">
    <property type="entry name" value="PRK05380.1"/>
    <property type="match status" value="1"/>
</dbReference>
<dbReference type="GO" id="GO:0046872">
    <property type="term" value="F:metal ion binding"/>
    <property type="evidence" value="ECO:0007669"/>
    <property type="project" value="UniProtKB-KW"/>
</dbReference>
<keyword evidence="7 11" id="KW-0460">Magnesium</keyword>
<feature type="active site" evidence="11">
    <location>
        <position position="554"/>
    </location>
</feature>
<feature type="active site" evidence="11">
    <location>
        <position position="552"/>
    </location>
</feature>
<evidence type="ECO:0000256" key="5">
    <source>
        <dbReference type="ARBA" id="ARBA00022741"/>
    </source>
</evidence>
<evidence type="ECO:0000256" key="2">
    <source>
        <dbReference type="ARBA" id="ARBA00007533"/>
    </source>
</evidence>
<comment type="caution">
    <text evidence="11">Lacks conserved residue(s) required for the propagation of feature annotation.</text>
</comment>
<dbReference type="SUPFAM" id="SSF52540">
    <property type="entry name" value="P-loop containing nucleoside triphosphate hydrolases"/>
    <property type="match status" value="1"/>
</dbReference>
<dbReference type="Pfam" id="PF06418">
    <property type="entry name" value="CTP_synth_N"/>
    <property type="match status" value="1"/>
</dbReference>
<comment type="subunit">
    <text evidence="11">Homotetramer.</text>
</comment>
<gene>
    <name evidence="11" type="primary">pyrG</name>
    <name evidence="14" type="ORF">SAMN06296028_10112</name>
</gene>
<accession>A0A1X7C0X7</accession>
<dbReference type="GO" id="GO:0019856">
    <property type="term" value="P:pyrimidine nucleobase biosynthetic process"/>
    <property type="evidence" value="ECO:0007669"/>
    <property type="project" value="TreeGrafter"/>
</dbReference>
<feature type="domain" description="CTP synthase N-terminal" evidence="13">
    <location>
        <begin position="41"/>
        <end position="305"/>
    </location>
</feature>
<keyword evidence="8 11" id="KW-0315">Glutamine amidotransferase</keyword>
<dbReference type="Gene3D" id="3.40.50.300">
    <property type="entry name" value="P-loop containing nucleotide triphosphate hydrolases"/>
    <property type="match status" value="1"/>
</dbReference>
<keyword evidence="5 11" id="KW-0547">Nucleotide-binding</keyword>
<dbReference type="CDD" id="cd03113">
    <property type="entry name" value="CTPS_N"/>
    <property type="match status" value="1"/>
</dbReference>
<feature type="binding site" evidence="11">
    <location>
        <position position="262"/>
    </location>
    <ligand>
        <name>CTP</name>
        <dbReference type="ChEBI" id="CHEBI:37563"/>
        <note>allosteric inhibitor</note>
    </ligand>
</feature>
<dbReference type="GO" id="GO:0044210">
    <property type="term" value="P:'de novo' CTP biosynthetic process"/>
    <property type="evidence" value="ECO:0007669"/>
    <property type="project" value="UniProtKB-UniRule"/>
</dbReference>
<evidence type="ECO:0000256" key="6">
    <source>
        <dbReference type="ARBA" id="ARBA00022840"/>
    </source>
</evidence>
<feature type="binding site" evidence="11">
    <location>
        <begin position="421"/>
        <end position="424"/>
    </location>
    <ligand>
        <name>L-glutamine</name>
        <dbReference type="ChEBI" id="CHEBI:58359"/>
    </ligand>
</feature>
<keyword evidence="4 11" id="KW-0479">Metal-binding</keyword>
<organism evidence="14 15">
    <name type="scientific">Kocuria marina subsp. indica</name>
    <dbReference type="NCBI Taxonomy" id="1049583"/>
    <lineage>
        <taxon>Bacteria</taxon>
        <taxon>Bacillati</taxon>
        <taxon>Actinomycetota</taxon>
        <taxon>Actinomycetes</taxon>
        <taxon>Micrococcales</taxon>
        <taxon>Micrococcaceae</taxon>
        <taxon>Kocuria</taxon>
    </lineage>
</organism>
<proteinExistence type="inferred from homology"/>
<feature type="binding site" evidence="11">
    <location>
        <position position="444"/>
    </location>
    <ligand>
        <name>L-glutamine</name>
        <dbReference type="ChEBI" id="CHEBI:58359"/>
    </ligand>
</feature>
<feature type="region of interest" description="Amidoligase domain" evidence="11">
    <location>
        <begin position="1"/>
        <end position="305"/>
    </location>
</feature>
<feature type="binding site" evidence="11">
    <location>
        <position position="108"/>
    </location>
    <ligand>
        <name>Mg(2+)</name>
        <dbReference type="ChEBI" id="CHEBI:18420"/>
    </ligand>
</feature>
<keyword evidence="3 11" id="KW-0436">Ligase</keyword>
<evidence type="ECO:0000313" key="15">
    <source>
        <dbReference type="Proteomes" id="UP000192929"/>
    </source>
</evidence>
<feature type="binding site" evidence="11">
    <location>
        <begin position="226"/>
        <end position="231"/>
    </location>
    <ligand>
        <name>UTP</name>
        <dbReference type="ChEBI" id="CHEBI:46398"/>
    </ligand>
</feature>
<dbReference type="SUPFAM" id="SSF52317">
    <property type="entry name" value="Class I glutamine amidotransferase-like"/>
    <property type="match status" value="1"/>
</dbReference>
<dbReference type="PROSITE" id="PS51273">
    <property type="entry name" value="GATASE_TYPE_1"/>
    <property type="match status" value="1"/>
</dbReference>
<dbReference type="FunFam" id="3.40.50.880:FF:000002">
    <property type="entry name" value="CTP synthase"/>
    <property type="match status" value="1"/>
</dbReference>
<feature type="active site" description="Nucleophile; for glutamine hydrolysis" evidence="11">
    <location>
        <position position="420"/>
    </location>
</feature>
<evidence type="ECO:0000256" key="1">
    <source>
        <dbReference type="ARBA" id="ARBA00005171"/>
    </source>
</evidence>
<feature type="binding site" evidence="11">
    <location>
        <position position="262"/>
    </location>
    <ligand>
        <name>UTP</name>
        <dbReference type="ChEBI" id="CHEBI:46398"/>
    </ligand>
</feature>